<organism evidence="1 2">
    <name type="scientific">Segatella oulorum</name>
    <dbReference type="NCBI Taxonomy" id="28136"/>
    <lineage>
        <taxon>Bacteria</taxon>
        <taxon>Pseudomonadati</taxon>
        <taxon>Bacteroidota</taxon>
        <taxon>Bacteroidia</taxon>
        <taxon>Bacteroidales</taxon>
        <taxon>Prevotellaceae</taxon>
        <taxon>Segatella</taxon>
    </lineage>
</organism>
<dbReference type="EMBL" id="FUXK01000002">
    <property type="protein sequence ID" value="SJZ45728.1"/>
    <property type="molecule type" value="Genomic_DNA"/>
</dbReference>
<accession>A0A1T4KTQ5</accession>
<proteinExistence type="predicted"/>
<dbReference type="Proteomes" id="UP000190065">
    <property type="component" value="Unassembled WGS sequence"/>
</dbReference>
<dbReference type="STRING" id="28136.SAMN02745202_00155"/>
<evidence type="ECO:0000313" key="2">
    <source>
        <dbReference type="Proteomes" id="UP000190065"/>
    </source>
</evidence>
<protein>
    <submittedName>
        <fullName evidence="1">Uncharacterized protein</fullName>
    </submittedName>
</protein>
<gene>
    <name evidence="1" type="ORF">SAMN02745202_00155</name>
</gene>
<evidence type="ECO:0000313" key="1">
    <source>
        <dbReference type="EMBL" id="SJZ45728.1"/>
    </source>
</evidence>
<dbReference type="AlphaFoldDB" id="A0A1T4KTQ5"/>
<reference evidence="1 2" key="1">
    <citation type="submission" date="2017-02" db="EMBL/GenBank/DDBJ databases">
        <authorList>
            <person name="Peterson S.W."/>
        </authorList>
    </citation>
    <scope>NUCLEOTIDE SEQUENCE [LARGE SCALE GENOMIC DNA]</scope>
    <source>
        <strain evidence="1 2">ATCC 43324</strain>
    </source>
</reference>
<sequence length="179" mass="20965">MLFIFLWQKICFYCGSKSTIKRGRLKGSQRWYCKSCKRTFVGHKRLTNAMVNIRYSKGNLTIKDLSGEYGVSTRTIYRKLTKSYKEELPHLPIRLVVVLMDVTYWGRNFGVVIMKDSLSGNVLWYKFINRHERLEDYKEGITYLDSLGYTIQAIVCDGFKGLRQAFPNYKFRCNGHLVG</sequence>
<name>A0A1T4KTQ5_9BACT</name>